<accession>A0A1L0CGV6</accession>
<dbReference type="InterPro" id="IPR011701">
    <property type="entry name" value="MFS"/>
</dbReference>
<evidence type="ECO:0000256" key="3">
    <source>
        <dbReference type="SAM" id="Phobius"/>
    </source>
</evidence>
<sequence length="481" mass="54337">MEEKDSFELTYEESNFLKNEYPGDVNPYHIKPILNTIGCFFGLTLVFGVLNASGALEPLLHSELSLERIQREIHEKYDIDIGTKEISTVNISWIFSLNLFFLLGAGILGGCKIDRSGTKELTLFGGVLAIISFFGFSKCGSSYTINDNMSSYKISGMEYLHVKEAKLVNFIITYGIFGISQGLLMTCCFSSVSKWYSRLLATYSAIISFGGSLGGILFPIMIRRTYSSLGFENSMLIYSGIITFLSIACFVLMNDNFDKEEQENRNDGFKDLLRVYMKETINLKYFLDHKFLIISIGLSCGEVGTSIIATYLTSYCLKKGYTQKESYNFITVMNCFGIVGRSYGFIADRYIGSFQMIIMCMFAASLSTFIFLMALGKHHYGMYLYCIIYGSSISGFLSLCPTALNKIWQGNDFGKRFSTMYLFAAISTFPIIEIGGLIIGNQKSSIRYQYFWLFSSFILLVGAICYGYLRMRVKGFKMIKY</sequence>
<comment type="subcellular location">
    <subcellularLocation>
        <location evidence="1">Membrane</location>
        <topology evidence="1">Multi-pass membrane protein</topology>
    </subcellularLocation>
</comment>
<feature type="transmembrane region" description="Helical" evidence="3">
    <location>
        <begin position="91"/>
        <end position="111"/>
    </location>
</feature>
<dbReference type="GO" id="GO:0032218">
    <property type="term" value="P:riboflavin transport"/>
    <property type="evidence" value="ECO:0007669"/>
    <property type="project" value="TreeGrafter"/>
</dbReference>
<dbReference type="Gene3D" id="1.20.1250.20">
    <property type="entry name" value="MFS general substrate transporter like domains"/>
    <property type="match status" value="2"/>
</dbReference>
<dbReference type="OrthoDB" id="6499973at2759"/>
<feature type="transmembrane region" description="Helical" evidence="3">
    <location>
        <begin position="33"/>
        <end position="56"/>
    </location>
</feature>
<keyword evidence="3" id="KW-0812">Transmembrane</keyword>
<proteinExistence type="inferred from homology"/>
<keyword evidence="3" id="KW-1133">Transmembrane helix</keyword>
<keyword evidence="3" id="KW-0472">Membrane</keyword>
<protein>
    <recommendedName>
        <fullName evidence="6">Major facilitator superfamily (MFS) profile domain-containing protein</fullName>
    </recommendedName>
</protein>
<feature type="transmembrane region" description="Helical" evidence="3">
    <location>
        <begin position="291"/>
        <end position="314"/>
    </location>
</feature>
<evidence type="ECO:0000256" key="1">
    <source>
        <dbReference type="ARBA" id="ARBA00004141"/>
    </source>
</evidence>
<dbReference type="Proteomes" id="UP000183365">
    <property type="component" value="Unassembled WGS sequence"/>
</dbReference>
<organism evidence="4 5">
    <name type="scientific">Hanseniaspora guilliermondii</name>
    <dbReference type="NCBI Taxonomy" id="56406"/>
    <lineage>
        <taxon>Eukaryota</taxon>
        <taxon>Fungi</taxon>
        <taxon>Dikarya</taxon>
        <taxon>Ascomycota</taxon>
        <taxon>Saccharomycotina</taxon>
        <taxon>Saccharomycetes</taxon>
        <taxon>Saccharomycodales</taxon>
        <taxon>Saccharomycodaceae</taxon>
        <taxon>Hanseniaspora</taxon>
    </lineage>
</organism>
<feature type="transmembrane region" description="Helical" evidence="3">
    <location>
        <begin position="165"/>
        <end position="188"/>
    </location>
</feature>
<evidence type="ECO:0008006" key="6">
    <source>
        <dbReference type="Google" id="ProtNLM"/>
    </source>
</evidence>
<evidence type="ECO:0000256" key="2">
    <source>
        <dbReference type="ARBA" id="ARBA00006727"/>
    </source>
</evidence>
<gene>
    <name evidence="4" type="ORF">HGUI_00157</name>
</gene>
<dbReference type="GO" id="GO:0022857">
    <property type="term" value="F:transmembrane transporter activity"/>
    <property type="evidence" value="ECO:0007669"/>
    <property type="project" value="InterPro"/>
</dbReference>
<feature type="transmembrane region" description="Helical" evidence="3">
    <location>
        <begin position="200"/>
        <end position="222"/>
    </location>
</feature>
<reference evidence="5" key="1">
    <citation type="submission" date="2016-11" db="EMBL/GenBank/DDBJ databases">
        <authorList>
            <person name="Guldener U."/>
        </authorList>
    </citation>
    <scope>NUCLEOTIDE SEQUENCE [LARGE SCALE GENOMIC DNA]</scope>
</reference>
<dbReference type="Pfam" id="PF07690">
    <property type="entry name" value="MFS_1"/>
    <property type="match status" value="1"/>
</dbReference>
<dbReference type="VEuPathDB" id="FungiDB:HGUI_00157"/>
<dbReference type="PANTHER" id="PTHR11360">
    <property type="entry name" value="MONOCARBOXYLATE TRANSPORTER"/>
    <property type="match status" value="1"/>
</dbReference>
<feature type="transmembrane region" description="Helical" evidence="3">
    <location>
        <begin position="123"/>
        <end position="145"/>
    </location>
</feature>
<evidence type="ECO:0000313" key="5">
    <source>
        <dbReference type="Proteomes" id="UP000183365"/>
    </source>
</evidence>
<name>A0A1L0CGV6_9ASCO</name>
<dbReference type="SUPFAM" id="SSF103473">
    <property type="entry name" value="MFS general substrate transporter"/>
    <property type="match status" value="1"/>
</dbReference>
<comment type="similarity">
    <text evidence="2">Belongs to the major facilitator superfamily. Monocarboxylate porter (TC 2.A.1.13) family.</text>
</comment>
<feature type="transmembrane region" description="Helical" evidence="3">
    <location>
        <begin position="356"/>
        <end position="376"/>
    </location>
</feature>
<feature type="transmembrane region" description="Helical" evidence="3">
    <location>
        <begin position="420"/>
        <end position="439"/>
    </location>
</feature>
<feature type="transmembrane region" description="Helical" evidence="3">
    <location>
        <begin position="451"/>
        <end position="469"/>
    </location>
</feature>
<dbReference type="EMBL" id="FQNF01000002">
    <property type="protein sequence ID" value="SGZ37957.1"/>
    <property type="molecule type" value="Genomic_DNA"/>
</dbReference>
<dbReference type="AlphaFoldDB" id="A0A1L0CGV6"/>
<feature type="transmembrane region" description="Helical" evidence="3">
    <location>
        <begin position="234"/>
        <end position="253"/>
    </location>
</feature>
<feature type="transmembrane region" description="Helical" evidence="3">
    <location>
        <begin position="326"/>
        <end position="344"/>
    </location>
</feature>
<keyword evidence="5" id="KW-1185">Reference proteome</keyword>
<dbReference type="InterPro" id="IPR050327">
    <property type="entry name" value="Proton-linked_MCT"/>
</dbReference>
<dbReference type="InterPro" id="IPR036259">
    <property type="entry name" value="MFS_trans_sf"/>
</dbReference>
<feature type="transmembrane region" description="Helical" evidence="3">
    <location>
        <begin position="382"/>
        <end position="408"/>
    </location>
</feature>
<dbReference type="GO" id="GO:0016020">
    <property type="term" value="C:membrane"/>
    <property type="evidence" value="ECO:0007669"/>
    <property type="project" value="UniProtKB-SubCell"/>
</dbReference>
<dbReference type="PANTHER" id="PTHR11360:SF295">
    <property type="entry name" value="TRANSPORTER MCH4-RELATED"/>
    <property type="match status" value="1"/>
</dbReference>
<evidence type="ECO:0000313" key="4">
    <source>
        <dbReference type="EMBL" id="SGZ37957.1"/>
    </source>
</evidence>